<reference evidence="2" key="1">
    <citation type="submission" date="2021-09" db="EMBL/GenBank/DDBJ databases">
        <authorList>
            <person name="Martin H S."/>
        </authorList>
    </citation>
    <scope>NUCLEOTIDE SEQUENCE</scope>
</reference>
<keyword evidence="1" id="KW-0175">Coiled coil</keyword>
<organism evidence="2 3">
    <name type="scientific">Danaus chrysippus</name>
    <name type="common">African queen</name>
    <dbReference type="NCBI Taxonomy" id="151541"/>
    <lineage>
        <taxon>Eukaryota</taxon>
        <taxon>Metazoa</taxon>
        <taxon>Ecdysozoa</taxon>
        <taxon>Arthropoda</taxon>
        <taxon>Hexapoda</taxon>
        <taxon>Insecta</taxon>
        <taxon>Pterygota</taxon>
        <taxon>Neoptera</taxon>
        <taxon>Endopterygota</taxon>
        <taxon>Lepidoptera</taxon>
        <taxon>Glossata</taxon>
        <taxon>Ditrysia</taxon>
        <taxon>Papilionoidea</taxon>
        <taxon>Nymphalidae</taxon>
        <taxon>Danainae</taxon>
        <taxon>Danaini</taxon>
        <taxon>Danaina</taxon>
        <taxon>Danaus</taxon>
        <taxon>Anosia</taxon>
    </lineage>
</organism>
<dbReference type="AlphaFoldDB" id="A0A8J2W9X4"/>
<evidence type="ECO:0000313" key="2">
    <source>
        <dbReference type="EMBL" id="CAG9581475.1"/>
    </source>
</evidence>
<sequence length="68" mass="7842">MIKSLKVATERIKEAVGELMIRSIPEEVTLLKAANATLEKQIGDLRKEIDDLRRQPVAKAQNLCRRRW</sequence>
<protein>
    <submittedName>
        <fullName evidence="2">(African queen) hypothetical protein</fullName>
    </submittedName>
</protein>
<accession>A0A8J2W9X4</accession>
<evidence type="ECO:0000313" key="3">
    <source>
        <dbReference type="Proteomes" id="UP000789524"/>
    </source>
</evidence>
<dbReference type="Proteomes" id="UP000789524">
    <property type="component" value="Unassembled WGS sequence"/>
</dbReference>
<feature type="coiled-coil region" evidence="1">
    <location>
        <begin position="28"/>
        <end position="55"/>
    </location>
</feature>
<gene>
    <name evidence="2" type="ORF">DCHRY22_LOCUS14073</name>
</gene>
<comment type="caution">
    <text evidence="2">The sequence shown here is derived from an EMBL/GenBank/DDBJ whole genome shotgun (WGS) entry which is preliminary data.</text>
</comment>
<dbReference type="OrthoDB" id="427960at2759"/>
<dbReference type="EMBL" id="CAKASE010000080">
    <property type="protein sequence ID" value="CAG9581475.1"/>
    <property type="molecule type" value="Genomic_DNA"/>
</dbReference>
<keyword evidence="3" id="KW-1185">Reference proteome</keyword>
<name>A0A8J2W9X4_9NEOP</name>
<proteinExistence type="predicted"/>
<evidence type="ECO:0000256" key="1">
    <source>
        <dbReference type="SAM" id="Coils"/>
    </source>
</evidence>